<evidence type="ECO:0000313" key="1">
    <source>
        <dbReference type="EMBL" id="CCH54142.1"/>
    </source>
</evidence>
<organism evidence="1 2">
    <name type="scientific">Fibrisoma limi BUZ 3</name>
    <dbReference type="NCBI Taxonomy" id="1185876"/>
    <lineage>
        <taxon>Bacteria</taxon>
        <taxon>Pseudomonadati</taxon>
        <taxon>Bacteroidota</taxon>
        <taxon>Cytophagia</taxon>
        <taxon>Cytophagales</taxon>
        <taxon>Spirosomataceae</taxon>
        <taxon>Fibrisoma</taxon>
    </lineage>
</organism>
<dbReference type="AlphaFoldDB" id="I2GJR7"/>
<accession>I2GJR7</accession>
<keyword evidence="2" id="KW-1185">Reference proteome</keyword>
<dbReference type="Proteomes" id="UP000009309">
    <property type="component" value="Unassembled WGS sequence"/>
</dbReference>
<protein>
    <submittedName>
        <fullName evidence="1">Uncharacterized protein</fullName>
    </submittedName>
</protein>
<reference evidence="1 2" key="1">
    <citation type="journal article" date="2012" name="J. Bacteriol.">
        <title>Genome Sequence of the Filamentous Bacterium Fibrisoma limi BUZ 3T.</title>
        <authorList>
            <person name="Filippini M."/>
            <person name="Qi W."/>
            <person name="Jaenicke S."/>
            <person name="Goesmann A."/>
            <person name="Smits T.H."/>
            <person name="Bagheri H.C."/>
        </authorList>
    </citation>
    <scope>NUCLEOTIDE SEQUENCE [LARGE SCALE GENOMIC DNA]</scope>
    <source>
        <strain evidence="2">BUZ 3T</strain>
    </source>
</reference>
<gene>
    <name evidence="1" type="ORF">BN8_03286</name>
</gene>
<proteinExistence type="predicted"/>
<evidence type="ECO:0000313" key="2">
    <source>
        <dbReference type="Proteomes" id="UP000009309"/>
    </source>
</evidence>
<comment type="caution">
    <text evidence="1">The sequence shown here is derived from an EMBL/GenBank/DDBJ whole genome shotgun (WGS) entry which is preliminary data.</text>
</comment>
<name>I2GJR7_9BACT</name>
<sequence>MVCLAQAQAWAVYVNYQAKRKRYAVAAWPRR</sequence>
<dbReference type="EMBL" id="CAIT01000006">
    <property type="protein sequence ID" value="CCH54142.1"/>
    <property type="molecule type" value="Genomic_DNA"/>
</dbReference>